<comment type="caution">
    <text evidence="6">The sequence shown here is derived from an EMBL/GenBank/DDBJ whole genome shotgun (WGS) entry which is preliminary data.</text>
</comment>
<reference evidence="6 7" key="1">
    <citation type="submission" date="2019-06" db="EMBL/GenBank/DDBJ databases">
        <title>Draft genome sequence of the filamentous fungus Phialemoniopsis curvata isolated from diesel fuel.</title>
        <authorList>
            <person name="Varaljay V.A."/>
            <person name="Lyon W.J."/>
            <person name="Crouch A.L."/>
            <person name="Drake C.E."/>
            <person name="Hollomon J.M."/>
            <person name="Nadeau L.J."/>
            <person name="Nunn H.S."/>
            <person name="Stevenson B.S."/>
            <person name="Bojanowski C.L."/>
            <person name="Crookes-Goodson W.J."/>
        </authorList>
    </citation>
    <scope>NUCLEOTIDE SEQUENCE [LARGE SCALE GENOMIC DNA]</scope>
    <source>
        <strain evidence="6 7">D216</strain>
    </source>
</reference>
<feature type="region of interest" description="Disordered" evidence="5">
    <location>
        <begin position="1"/>
        <end position="37"/>
    </location>
</feature>
<dbReference type="SUPFAM" id="SSF53474">
    <property type="entry name" value="alpha/beta-Hydrolases"/>
    <property type="match status" value="1"/>
</dbReference>
<evidence type="ECO:0000256" key="3">
    <source>
        <dbReference type="ARBA" id="ARBA00022963"/>
    </source>
</evidence>
<keyword evidence="7" id="KW-1185">Reference proteome</keyword>
<dbReference type="EMBL" id="SKBQ01000069">
    <property type="protein sequence ID" value="TPX09275.1"/>
    <property type="molecule type" value="Genomic_DNA"/>
</dbReference>
<dbReference type="InterPro" id="IPR029058">
    <property type="entry name" value="AB_hydrolase_fold"/>
</dbReference>
<dbReference type="GeneID" id="41976914"/>
<evidence type="ECO:0000256" key="1">
    <source>
        <dbReference type="ARBA" id="ARBA00013201"/>
    </source>
</evidence>
<dbReference type="PANTHER" id="PTHR10272">
    <property type="entry name" value="PLATELET-ACTIVATING FACTOR ACETYLHYDROLASE"/>
    <property type="match status" value="1"/>
</dbReference>
<evidence type="ECO:0000256" key="4">
    <source>
        <dbReference type="ARBA" id="ARBA00023098"/>
    </source>
</evidence>
<dbReference type="OrthoDB" id="2363873at2759"/>
<dbReference type="STRING" id="1093900.A0A507AH86"/>
<feature type="compositionally biased region" description="Basic residues" evidence="5">
    <location>
        <begin position="131"/>
        <end position="140"/>
    </location>
</feature>
<feature type="compositionally biased region" description="Gly residues" evidence="5">
    <location>
        <begin position="221"/>
        <end position="231"/>
    </location>
</feature>
<gene>
    <name evidence="6" type="ORF">E0L32_009467</name>
</gene>
<evidence type="ECO:0000313" key="7">
    <source>
        <dbReference type="Proteomes" id="UP000319257"/>
    </source>
</evidence>
<sequence length="658" mass="74214">MPANVAAQRPRSETPTSRDGPQAPEQAPEWKPPAPHRAARERFLHSLPYYSGPYPVGYLEMELPAREPRTFSNIKRNHRHALRLDTVLFSVFYPADSSQRSGPGDAVVAGLRRASSSVLSRPQLSEEQKAKKEKKQRAKEKLKTGRPSSNRAPWLPRPRVRTCKGYAKFFNIPHLPVTAYIALTSMFTKIPATMNAKLAKLRPAVDDSCSDAASSDDGDGQELGGLGGGGSQDAKDTRFPVIIFSHGLGGSRTCYSSICGELASLGYVVVAMEHRDGSGARTYVNMPLGQESQNMEEKGVDDLKRAKTKRQQKRKGYYAVDYIFPKDNAEDTSPHNDRGVDKELRSAQLEMRLAEIEEAFHMLTVINNGHGNDVEERNLRRAGNAGSKSQGLEGLIWSDWRERLCLQNVTMMGHSFGGAATVQALRRGHDQFPWIGQGVALDCWGPATTVSQDRISKPMLFIGSEAFMHWEENFDQIWAICQEARENNILCWMLTIRGSTHLSQSDFAVLYPRWLSLLWKTIVHPKRALQLTIMLTIDFLGLASIPEPPLSHGIWSRERLLEEAEVQTEVPTEHRPPDKWIAARLKIDHEFSLRMAKWLRKYNKNTDRELPTDASGKPLLGLENWNKGCEIWMHLSPDQSHVEHLRQRDVFKSSRRNE</sequence>
<proteinExistence type="predicted"/>
<name>A0A507AH86_9PEZI</name>
<feature type="region of interest" description="Disordered" evidence="5">
    <location>
        <begin position="117"/>
        <end position="157"/>
    </location>
</feature>
<protein>
    <recommendedName>
        <fullName evidence="1">1-alkyl-2-acetylglycerophosphocholine esterase</fullName>
        <ecNumber evidence="1">3.1.1.47</ecNumber>
    </recommendedName>
</protein>
<dbReference type="EC" id="3.1.1.47" evidence="1"/>
<dbReference type="AlphaFoldDB" id="A0A507AH86"/>
<dbReference type="Pfam" id="PF03403">
    <property type="entry name" value="PAF-AH_p_II"/>
    <property type="match status" value="1"/>
</dbReference>
<dbReference type="PANTHER" id="PTHR10272:SF0">
    <property type="entry name" value="PLATELET-ACTIVATING FACTOR ACETYLHYDROLASE"/>
    <property type="match status" value="1"/>
</dbReference>
<keyword evidence="2" id="KW-0378">Hydrolase</keyword>
<feature type="region of interest" description="Disordered" evidence="5">
    <location>
        <begin position="207"/>
        <end position="232"/>
    </location>
</feature>
<dbReference type="RefSeq" id="XP_030990986.1">
    <property type="nucleotide sequence ID" value="XM_031144435.1"/>
</dbReference>
<accession>A0A507AH86</accession>
<keyword evidence="4" id="KW-0443">Lipid metabolism</keyword>
<dbReference type="GO" id="GO:0016042">
    <property type="term" value="P:lipid catabolic process"/>
    <property type="evidence" value="ECO:0007669"/>
    <property type="project" value="UniProtKB-KW"/>
</dbReference>
<keyword evidence="3" id="KW-0442">Lipid degradation</keyword>
<organism evidence="6 7">
    <name type="scientific">Thyridium curvatum</name>
    <dbReference type="NCBI Taxonomy" id="1093900"/>
    <lineage>
        <taxon>Eukaryota</taxon>
        <taxon>Fungi</taxon>
        <taxon>Dikarya</taxon>
        <taxon>Ascomycota</taxon>
        <taxon>Pezizomycotina</taxon>
        <taxon>Sordariomycetes</taxon>
        <taxon>Sordariomycetidae</taxon>
        <taxon>Thyridiales</taxon>
        <taxon>Thyridiaceae</taxon>
        <taxon>Thyridium</taxon>
    </lineage>
</organism>
<evidence type="ECO:0000313" key="6">
    <source>
        <dbReference type="EMBL" id="TPX09275.1"/>
    </source>
</evidence>
<dbReference type="Gene3D" id="3.40.50.1820">
    <property type="entry name" value="alpha/beta hydrolase"/>
    <property type="match status" value="1"/>
</dbReference>
<dbReference type="GO" id="GO:0003847">
    <property type="term" value="F:1-alkyl-2-acetylglycerophosphocholine esterase activity"/>
    <property type="evidence" value="ECO:0007669"/>
    <property type="project" value="UniProtKB-EC"/>
</dbReference>
<evidence type="ECO:0000256" key="5">
    <source>
        <dbReference type="SAM" id="MobiDB-lite"/>
    </source>
</evidence>
<dbReference type="Proteomes" id="UP000319257">
    <property type="component" value="Unassembled WGS sequence"/>
</dbReference>
<evidence type="ECO:0000256" key="2">
    <source>
        <dbReference type="ARBA" id="ARBA00022801"/>
    </source>
</evidence>
<dbReference type="InParanoid" id="A0A507AH86"/>